<dbReference type="SMART" id="SM00862">
    <property type="entry name" value="Trans_reg_C"/>
    <property type="match status" value="1"/>
</dbReference>
<dbReference type="SUPFAM" id="SSF55073">
    <property type="entry name" value="Nucleotide cyclase"/>
    <property type="match status" value="1"/>
</dbReference>
<keyword evidence="2 4" id="KW-0238">DNA-binding</keyword>
<dbReference type="InterPro" id="IPR016032">
    <property type="entry name" value="Sig_transdc_resp-reg_C-effctor"/>
</dbReference>
<evidence type="ECO:0000313" key="7">
    <source>
        <dbReference type="Proteomes" id="UP001595952"/>
    </source>
</evidence>
<reference evidence="7" key="1">
    <citation type="journal article" date="2019" name="Int. J. Syst. Evol. Microbiol.">
        <title>The Global Catalogue of Microorganisms (GCM) 10K type strain sequencing project: providing services to taxonomists for standard genome sequencing and annotation.</title>
        <authorList>
            <consortium name="The Broad Institute Genomics Platform"/>
            <consortium name="The Broad Institute Genome Sequencing Center for Infectious Disease"/>
            <person name="Wu L."/>
            <person name="Ma J."/>
        </authorList>
    </citation>
    <scope>NUCLEOTIDE SEQUENCE [LARGE SCALE GENOMIC DNA]</scope>
    <source>
        <strain evidence="7">CCUG 55995</strain>
    </source>
</reference>
<dbReference type="Pfam" id="PF01590">
    <property type="entry name" value="GAF"/>
    <property type="match status" value="2"/>
</dbReference>
<dbReference type="RefSeq" id="WP_380060531.1">
    <property type="nucleotide sequence ID" value="NZ_JBHSEI010000001.1"/>
</dbReference>
<dbReference type="CDD" id="cd00383">
    <property type="entry name" value="trans_reg_C"/>
    <property type="match status" value="1"/>
</dbReference>
<dbReference type="SMART" id="SM00065">
    <property type="entry name" value="GAF"/>
    <property type="match status" value="2"/>
</dbReference>
<organism evidence="6 7">
    <name type="scientific">Deinococcus hohokamensis</name>
    <dbReference type="NCBI Taxonomy" id="309883"/>
    <lineage>
        <taxon>Bacteria</taxon>
        <taxon>Thermotogati</taxon>
        <taxon>Deinococcota</taxon>
        <taxon>Deinococci</taxon>
        <taxon>Deinococcales</taxon>
        <taxon>Deinococcaceae</taxon>
        <taxon>Deinococcus</taxon>
    </lineage>
</organism>
<dbReference type="Gene3D" id="3.30.70.270">
    <property type="match status" value="1"/>
</dbReference>
<dbReference type="PROSITE" id="PS51755">
    <property type="entry name" value="OMPR_PHOB"/>
    <property type="match status" value="1"/>
</dbReference>
<dbReference type="Proteomes" id="UP001595952">
    <property type="component" value="Unassembled WGS sequence"/>
</dbReference>
<keyword evidence="7" id="KW-1185">Reference proteome</keyword>
<dbReference type="InterPro" id="IPR029016">
    <property type="entry name" value="GAF-like_dom_sf"/>
</dbReference>
<dbReference type="InterPro" id="IPR043128">
    <property type="entry name" value="Rev_trsase/Diguanyl_cyclase"/>
</dbReference>
<name>A0ABV9I5Q1_9DEIO</name>
<evidence type="ECO:0000256" key="3">
    <source>
        <dbReference type="ARBA" id="ARBA00023163"/>
    </source>
</evidence>
<dbReference type="PANTHER" id="PTHR43102">
    <property type="entry name" value="SLR1143 PROTEIN"/>
    <property type="match status" value="1"/>
</dbReference>
<evidence type="ECO:0000313" key="6">
    <source>
        <dbReference type="EMBL" id="MFC4637513.1"/>
    </source>
</evidence>
<keyword evidence="1" id="KW-0805">Transcription regulation</keyword>
<comment type="caution">
    <text evidence="6">The sequence shown here is derived from an EMBL/GenBank/DDBJ whole genome shotgun (WGS) entry which is preliminary data.</text>
</comment>
<dbReference type="Pfam" id="PF00990">
    <property type="entry name" value="GGDEF"/>
    <property type="match status" value="1"/>
</dbReference>
<feature type="DNA-binding region" description="OmpR/PhoB-type" evidence="4">
    <location>
        <begin position="525"/>
        <end position="621"/>
    </location>
</feature>
<dbReference type="InterPro" id="IPR029787">
    <property type="entry name" value="Nucleotide_cyclase"/>
</dbReference>
<dbReference type="SUPFAM" id="SSF46894">
    <property type="entry name" value="C-terminal effector domain of the bipartite response regulators"/>
    <property type="match status" value="1"/>
</dbReference>
<dbReference type="EMBL" id="JBHSEI010000001">
    <property type="protein sequence ID" value="MFC4637513.1"/>
    <property type="molecule type" value="Genomic_DNA"/>
</dbReference>
<dbReference type="Gene3D" id="3.30.450.40">
    <property type="match status" value="2"/>
</dbReference>
<evidence type="ECO:0000256" key="2">
    <source>
        <dbReference type="ARBA" id="ARBA00023125"/>
    </source>
</evidence>
<feature type="domain" description="OmpR/PhoB-type" evidence="5">
    <location>
        <begin position="525"/>
        <end position="621"/>
    </location>
</feature>
<evidence type="ECO:0000256" key="1">
    <source>
        <dbReference type="ARBA" id="ARBA00023015"/>
    </source>
</evidence>
<evidence type="ECO:0000256" key="4">
    <source>
        <dbReference type="PROSITE-ProRule" id="PRU01091"/>
    </source>
</evidence>
<proteinExistence type="predicted"/>
<accession>A0ABV9I5Q1</accession>
<dbReference type="InterPro" id="IPR000160">
    <property type="entry name" value="GGDEF_dom"/>
</dbReference>
<dbReference type="Gene3D" id="1.10.10.10">
    <property type="entry name" value="Winged helix-like DNA-binding domain superfamily/Winged helix DNA-binding domain"/>
    <property type="match status" value="1"/>
</dbReference>
<evidence type="ECO:0000259" key="5">
    <source>
        <dbReference type="PROSITE" id="PS51755"/>
    </source>
</evidence>
<protein>
    <submittedName>
        <fullName evidence="6">GAF domain-containing protein</fullName>
    </submittedName>
</protein>
<dbReference type="InterPro" id="IPR036388">
    <property type="entry name" value="WH-like_DNA-bd_sf"/>
</dbReference>
<gene>
    <name evidence="6" type="ORF">ACFO0D_04055</name>
</gene>
<dbReference type="SUPFAM" id="SSF55781">
    <property type="entry name" value="GAF domain-like"/>
    <property type="match status" value="2"/>
</dbReference>
<sequence>MPAQVDAEYARLEALARYRVLDTLPEATFDRLVNLAARLFNVPIALISLVDNDRAFFKACVGIDTRQNDRSTSFCTHALHSPNVMVVPDTTQDERFALNPLVVHSPNIRFYAGAPLVTPDGFTLGTLCVLDSQPRLGFTPQERQTLADLAALVVDELELRFRTLELEREANANASLLRALRESQAYSETLLGVNALLQLVDLPLDEVAAQALALVAQATDTDWGALVSVQGNEAHHRAVWARPGNGQTFAAAVPERLVRPNGMLWTAVGRGAPVYVDAYPEQTEANRALVDAGLQGVAMVPLGTYQDSTFLMVFARVDAPRPWRTADRALLEAATSTVAQALHAADVRHQEEVAASTDPLTGLGNAAALHGALEDAGTAPAALCCVMLRGLQAVTARAGQERGDALLRLLAETLKGTMPPGTALFRLGGTFAALGLAPGRGTEFLPAEAWAAAVQEALQAALQALRGAGFVAVDLSCGVAASPQDAATPADAWALAQTRCRAHLAQLLDSQSPDPEGAADPHRSGGEVQYGILRVQRGAQRAMVGDEPLALSPTEVAILAALASAPGQVLSREELASAIGHVASTSNALDVHVGNVRRKLARVSQDVQVRSVRGAGYTLQVSVPSA</sequence>
<dbReference type="PANTHER" id="PTHR43102:SF2">
    <property type="entry name" value="GAF DOMAIN-CONTAINING PROTEIN"/>
    <property type="match status" value="1"/>
</dbReference>
<dbReference type="SMART" id="SM00267">
    <property type="entry name" value="GGDEF"/>
    <property type="match status" value="1"/>
</dbReference>
<keyword evidence="3" id="KW-0804">Transcription</keyword>
<dbReference type="InterPro" id="IPR001867">
    <property type="entry name" value="OmpR/PhoB-type_DNA-bd"/>
</dbReference>
<dbReference type="Pfam" id="PF00486">
    <property type="entry name" value="Trans_reg_C"/>
    <property type="match status" value="1"/>
</dbReference>
<dbReference type="InterPro" id="IPR003018">
    <property type="entry name" value="GAF"/>
</dbReference>